<evidence type="ECO:0000313" key="1">
    <source>
        <dbReference type="EMBL" id="CAB4594281.1"/>
    </source>
</evidence>
<proteinExistence type="predicted"/>
<gene>
    <name evidence="1" type="ORF">UFOPK1493_03910</name>
</gene>
<organism evidence="1">
    <name type="scientific">freshwater metagenome</name>
    <dbReference type="NCBI Taxonomy" id="449393"/>
    <lineage>
        <taxon>unclassified sequences</taxon>
        <taxon>metagenomes</taxon>
        <taxon>ecological metagenomes</taxon>
    </lineage>
</organism>
<sequence length="88" mass="9953">MPLSDLPFRRWREAEVHHVDLGLGATHDDWPSTYVRLELQRMEMLWAARRPMGLTTLPPAALAARPAHRLAWLLGRSTIDGIDPAGVF</sequence>
<dbReference type="Gene3D" id="1.20.120.450">
    <property type="entry name" value="dinb family like domain"/>
    <property type="match status" value="1"/>
</dbReference>
<dbReference type="AlphaFoldDB" id="A0A6J6FZQ1"/>
<name>A0A6J6FZQ1_9ZZZZ</name>
<dbReference type="InterPro" id="IPR034660">
    <property type="entry name" value="DinB/YfiT-like"/>
</dbReference>
<reference evidence="1" key="1">
    <citation type="submission" date="2020-05" db="EMBL/GenBank/DDBJ databases">
        <authorList>
            <person name="Chiriac C."/>
            <person name="Salcher M."/>
            <person name="Ghai R."/>
            <person name="Kavagutti S V."/>
        </authorList>
    </citation>
    <scope>NUCLEOTIDE SEQUENCE</scope>
</reference>
<dbReference type="EMBL" id="CAEZSR010000257">
    <property type="protein sequence ID" value="CAB4594281.1"/>
    <property type="molecule type" value="Genomic_DNA"/>
</dbReference>
<accession>A0A6J6FZQ1</accession>
<protein>
    <submittedName>
        <fullName evidence="1">Unannotated protein</fullName>
    </submittedName>
</protein>